<evidence type="ECO:0000313" key="3">
    <source>
        <dbReference type="Proteomes" id="UP000008744"/>
    </source>
</evidence>
<dbReference type="Proteomes" id="UP000008744">
    <property type="component" value="Unassembled WGS sequence"/>
</dbReference>
<feature type="compositionally biased region" description="Basic and acidic residues" evidence="1">
    <location>
        <begin position="588"/>
        <end position="600"/>
    </location>
</feature>
<dbReference type="PANTHER" id="PTHR21391">
    <property type="entry name" value="AT04489P-RELATED"/>
    <property type="match status" value="1"/>
</dbReference>
<feature type="region of interest" description="Disordered" evidence="1">
    <location>
        <begin position="567"/>
        <end position="624"/>
    </location>
</feature>
<organism evidence="3">
    <name type="scientific">Drosophila persimilis</name>
    <name type="common">Fruit fly</name>
    <dbReference type="NCBI Taxonomy" id="7234"/>
    <lineage>
        <taxon>Eukaryota</taxon>
        <taxon>Metazoa</taxon>
        <taxon>Ecdysozoa</taxon>
        <taxon>Arthropoda</taxon>
        <taxon>Hexapoda</taxon>
        <taxon>Insecta</taxon>
        <taxon>Pterygota</taxon>
        <taxon>Neoptera</taxon>
        <taxon>Endopterygota</taxon>
        <taxon>Diptera</taxon>
        <taxon>Brachycera</taxon>
        <taxon>Muscomorpha</taxon>
        <taxon>Ephydroidea</taxon>
        <taxon>Drosophilidae</taxon>
        <taxon>Drosophila</taxon>
        <taxon>Sophophora</taxon>
    </lineage>
</organism>
<reference evidence="2 3" key="1">
    <citation type="journal article" date="2007" name="Nature">
        <title>Evolution of genes and genomes on the Drosophila phylogeny.</title>
        <authorList>
            <consortium name="Drosophila 12 Genomes Consortium"/>
            <person name="Clark A.G."/>
            <person name="Eisen M.B."/>
            <person name="Smith D.R."/>
            <person name="Bergman C.M."/>
            <person name="Oliver B."/>
            <person name="Markow T.A."/>
            <person name="Kaufman T.C."/>
            <person name="Kellis M."/>
            <person name="Gelbart W."/>
            <person name="Iyer V.N."/>
            <person name="Pollard D.A."/>
            <person name="Sackton T.B."/>
            <person name="Larracuente A.M."/>
            <person name="Singh N.D."/>
            <person name="Abad J.P."/>
            <person name="Abt D.N."/>
            <person name="Adryan B."/>
            <person name="Aguade M."/>
            <person name="Akashi H."/>
            <person name="Anderson W.W."/>
            <person name="Aquadro C.F."/>
            <person name="Ardell D.H."/>
            <person name="Arguello R."/>
            <person name="Artieri C.G."/>
            <person name="Barbash D.A."/>
            <person name="Barker D."/>
            <person name="Barsanti P."/>
            <person name="Batterham P."/>
            <person name="Batzoglou S."/>
            <person name="Begun D."/>
            <person name="Bhutkar A."/>
            <person name="Blanco E."/>
            <person name="Bosak S.A."/>
            <person name="Bradley R.K."/>
            <person name="Brand A.D."/>
            <person name="Brent M.R."/>
            <person name="Brooks A.N."/>
            <person name="Brown R.H."/>
            <person name="Butlin R.K."/>
            <person name="Caggese C."/>
            <person name="Calvi B.R."/>
            <person name="Bernardo de Carvalho A."/>
            <person name="Caspi A."/>
            <person name="Castrezana S."/>
            <person name="Celniker S.E."/>
            <person name="Chang J.L."/>
            <person name="Chapple C."/>
            <person name="Chatterji S."/>
            <person name="Chinwalla A."/>
            <person name="Civetta A."/>
            <person name="Clifton S.W."/>
            <person name="Comeron J.M."/>
            <person name="Costello J.C."/>
            <person name="Coyne J.A."/>
            <person name="Daub J."/>
            <person name="David R.G."/>
            <person name="Delcher A.L."/>
            <person name="Delehaunty K."/>
            <person name="Do C.B."/>
            <person name="Ebling H."/>
            <person name="Edwards K."/>
            <person name="Eickbush T."/>
            <person name="Evans J.D."/>
            <person name="Filipski A."/>
            <person name="Findeiss S."/>
            <person name="Freyhult E."/>
            <person name="Fulton L."/>
            <person name="Fulton R."/>
            <person name="Garcia A.C."/>
            <person name="Gardiner A."/>
            <person name="Garfield D.A."/>
            <person name="Garvin B.E."/>
            <person name="Gibson G."/>
            <person name="Gilbert D."/>
            <person name="Gnerre S."/>
            <person name="Godfrey J."/>
            <person name="Good R."/>
            <person name="Gotea V."/>
            <person name="Gravely B."/>
            <person name="Greenberg A.J."/>
            <person name="Griffiths-Jones S."/>
            <person name="Gross S."/>
            <person name="Guigo R."/>
            <person name="Gustafson E.A."/>
            <person name="Haerty W."/>
            <person name="Hahn M.W."/>
            <person name="Halligan D.L."/>
            <person name="Halpern A.L."/>
            <person name="Halter G.M."/>
            <person name="Han M.V."/>
            <person name="Heger A."/>
            <person name="Hillier L."/>
            <person name="Hinrichs A.S."/>
            <person name="Holmes I."/>
            <person name="Hoskins R.A."/>
            <person name="Hubisz M.J."/>
            <person name="Hultmark D."/>
            <person name="Huntley M.A."/>
            <person name="Jaffe D.B."/>
            <person name="Jagadeeshan S."/>
            <person name="Jeck W.R."/>
            <person name="Johnson J."/>
            <person name="Jones C.D."/>
            <person name="Jordan W.C."/>
            <person name="Karpen G.H."/>
            <person name="Kataoka E."/>
            <person name="Keightley P.D."/>
            <person name="Kheradpour P."/>
            <person name="Kirkness E.F."/>
            <person name="Koerich L.B."/>
            <person name="Kristiansen K."/>
            <person name="Kudrna D."/>
            <person name="Kulathinal R.J."/>
            <person name="Kumar S."/>
            <person name="Kwok R."/>
            <person name="Lander E."/>
            <person name="Langley C.H."/>
            <person name="Lapoint R."/>
            <person name="Lazzaro B.P."/>
            <person name="Lee S.J."/>
            <person name="Levesque L."/>
            <person name="Li R."/>
            <person name="Lin C.F."/>
            <person name="Lin M.F."/>
            <person name="Lindblad-Toh K."/>
            <person name="Llopart A."/>
            <person name="Long M."/>
            <person name="Low L."/>
            <person name="Lozovsky E."/>
            <person name="Lu J."/>
            <person name="Luo M."/>
            <person name="Machado C.A."/>
            <person name="Makalowski W."/>
            <person name="Marzo M."/>
            <person name="Matsuda M."/>
            <person name="Matzkin L."/>
            <person name="McAllister B."/>
            <person name="McBride C.S."/>
            <person name="McKernan B."/>
            <person name="McKernan K."/>
            <person name="Mendez-Lago M."/>
            <person name="Minx P."/>
            <person name="Mollenhauer M.U."/>
            <person name="Montooth K."/>
            <person name="Mount S.M."/>
            <person name="Mu X."/>
            <person name="Myers E."/>
            <person name="Negre B."/>
            <person name="Newfeld S."/>
            <person name="Nielsen R."/>
            <person name="Noor M.A."/>
            <person name="O'Grady P."/>
            <person name="Pachter L."/>
            <person name="Papaceit M."/>
            <person name="Parisi M.J."/>
            <person name="Parisi M."/>
            <person name="Parts L."/>
            <person name="Pedersen J.S."/>
            <person name="Pesole G."/>
            <person name="Phillippy A.M."/>
            <person name="Ponting C.P."/>
            <person name="Pop M."/>
            <person name="Porcelli D."/>
            <person name="Powell J.R."/>
            <person name="Prohaska S."/>
            <person name="Pruitt K."/>
            <person name="Puig M."/>
            <person name="Quesneville H."/>
            <person name="Ram K.R."/>
            <person name="Rand D."/>
            <person name="Rasmussen M.D."/>
            <person name="Reed L.K."/>
            <person name="Reenan R."/>
            <person name="Reily A."/>
            <person name="Remington K.A."/>
            <person name="Rieger T.T."/>
            <person name="Ritchie M.G."/>
            <person name="Robin C."/>
            <person name="Rogers Y.H."/>
            <person name="Rohde C."/>
            <person name="Rozas J."/>
            <person name="Rubenfield M.J."/>
            <person name="Ruiz A."/>
            <person name="Russo S."/>
            <person name="Salzberg S.L."/>
            <person name="Sanchez-Gracia A."/>
            <person name="Saranga D.J."/>
            <person name="Sato H."/>
            <person name="Schaeffer S.W."/>
            <person name="Schatz M.C."/>
            <person name="Schlenke T."/>
            <person name="Schwartz R."/>
            <person name="Segarra C."/>
            <person name="Singh R.S."/>
            <person name="Sirot L."/>
            <person name="Sirota M."/>
            <person name="Sisneros N.B."/>
            <person name="Smith C.D."/>
            <person name="Smith T.F."/>
            <person name="Spieth J."/>
            <person name="Stage D.E."/>
            <person name="Stark A."/>
            <person name="Stephan W."/>
            <person name="Strausberg R.L."/>
            <person name="Strempel S."/>
            <person name="Sturgill D."/>
            <person name="Sutton G."/>
            <person name="Sutton G.G."/>
            <person name="Tao W."/>
            <person name="Teichmann S."/>
            <person name="Tobari Y.N."/>
            <person name="Tomimura Y."/>
            <person name="Tsolas J.M."/>
            <person name="Valente V.L."/>
            <person name="Venter E."/>
            <person name="Venter J.C."/>
            <person name="Vicario S."/>
            <person name="Vieira F.G."/>
            <person name="Vilella A.J."/>
            <person name="Villasante A."/>
            <person name="Walenz B."/>
            <person name="Wang J."/>
            <person name="Wasserman M."/>
            <person name="Watts T."/>
            <person name="Wilson D."/>
            <person name="Wilson R.K."/>
            <person name="Wing R.A."/>
            <person name="Wolfner M.F."/>
            <person name="Wong A."/>
            <person name="Wong G.K."/>
            <person name="Wu C.I."/>
            <person name="Wu G."/>
            <person name="Yamamoto D."/>
            <person name="Yang H.P."/>
            <person name="Yang S.P."/>
            <person name="Yorke J.A."/>
            <person name="Yoshida K."/>
            <person name="Zdobnov E."/>
            <person name="Zhang P."/>
            <person name="Zhang Y."/>
            <person name="Zimin A.V."/>
            <person name="Baldwin J."/>
            <person name="Abdouelleil A."/>
            <person name="Abdulkadir J."/>
            <person name="Abebe A."/>
            <person name="Abera B."/>
            <person name="Abreu J."/>
            <person name="Acer S.C."/>
            <person name="Aftuck L."/>
            <person name="Alexander A."/>
            <person name="An P."/>
            <person name="Anderson E."/>
            <person name="Anderson S."/>
            <person name="Arachi H."/>
            <person name="Azer M."/>
            <person name="Bachantsang P."/>
            <person name="Barry A."/>
            <person name="Bayul T."/>
            <person name="Berlin A."/>
            <person name="Bessette D."/>
            <person name="Bloom T."/>
            <person name="Blye J."/>
            <person name="Boguslavskiy L."/>
            <person name="Bonnet C."/>
            <person name="Boukhgalter B."/>
            <person name="Bourzgui I."/>
            <person name="Brown A."/>
            <person name="Cahill P."/>
            <person name="Channer S."/>
            <person name="Cheshatsang Y."/>
            <person name="Chuda L."/>
            <person name="Citroen M."/>
            <person name="Collymore A."/>
            <person name="Cooke P."/>
            <person name="Costello M."/>
            <person name="D'Aco K."/>
            <person name="Daza R."/>
            <person name="De Haan G."/>
            <person name="DeGray S."/>
            <person name="DeMaso C."/>
            <person name="Dhargay N."/>
            <person name="Dooley K."/>
            <person name="Dooley E."/>
            <person name="Doricent M."/>
            <person name="Dorje P."/>
            <person name="Dorjee K."/>
            <person name="Dupes A."/>
            <person name="Elong R."/>
            <person name="Falk J."/>
            <person name="Farina A."/>
            <person name="Faro S."/>
            <person name="Ferguson D."/>
            <person name="Fisher S."/>
            <person name="Foley C.D."/>
            <person name="Franke A."/>
            <person name="Friedrich D."/>
            <person name="Gadbois L."/>
            <person name="Gearin G."/>
            <person name="Gearin C.R."/>
            <person name="Giannoukos G."/>
            <person name="Goode T."/>
            <person name="Graham J."/>
            <person name="Grandbois E."/>
            <person name="Grewal S."/>
            <person name="Gyaltsen K."/>
            <person name="Hafez N."/>
            <person name="Hagos B."/>
            <person name="Hall J."/>
            <person name="Henson C."/>
            <person name="Hollinger A."/>
            <person name="Honan T."/>
            <person name="Huard M.D."/>
            <person name="Hughes L."/>
            <person name="Hurhula B."/>
            <person name="Husby M.E."/>
            <person name="Kamat A."/>
            <person name="Kanga B."/>
            <person name="Kashin S."/>
            <person name="Khazanovich D."/>
            <person name="Kisner P."/>
            <person name="Lance K."/>
            <person name="Lara M."/>
            <person name="Lee W."/>
            <person name="Lennon N."/>
            <person name="Letendre F."/>
            <person name="LeVine R."/>
            <person name="Lipovsky A."/>
            <person name="Liu X."/>
            <person name="Liu J."/>
            <person name="Liu S."/>
            <person name="Lokyitsang T."/>
            <person name="Lokyitsang Y."/>
            <person name="Lubonja R."/>
            <person name="Lui A."/>
            <person name="MacDonald P."/>
            <person name="Magnisalis V."/>
            <person name="Maru K."/>
            <person name="Matthews C."/>
            <person name="McCusker W."/>
            <person name="McDonough S."/>
            <person name="Mehta T."/>
            <person name="Meldrim J."/>
            <person name="Meneus L."/>
            <person name="Mihai O."/>
            <person name="Mihalev A."/>
            <person name="Mihova T."/>
            <person name="Mittelman R."/>
            <person name="Mlenga V."/>
            <person name="Montmayeur A."/>
            <person name="Mulrain L."/>
            <person name="Navidi A."/>
            <person name="Naylor J."/>
            <person name="Negash T."/>
            <person name="Nguyen T."/>
            <person name="Nguyen N."/>
            <person name="Nicol R."/>
            <person name="Norbu C."/>
            <person name="Norbu N."/>
            <person name="Novod N."/>
            <person name="O'Neill B."/>
            <person name="Osman S."/>
            <person name="Markiewicz E."/>
            <person name="Oyono O.L."/>
            <person name="Patti C."/>
            <person name="Phunkhang P."/>
            <person name="Pierre F."/>
            <person name="Priest M."/>
            <person name="Raghuraman S."/>
            <person name="Rege F."/>
            <person name="Reyes R."/>
            <person name="Rise C."/>
            <person name="Rogov P."/>
            <person name="Ross K."/>
            <person name="Ryan E."/>
            <person name="Settipalli S."/>
            <person name="Shea T."/>
            <person name="Sherpa N."/>
            <person name="Shi L."/>
            <person name="Shih D."/>
            <person name="Sparrow T."/>
            <person name="Spaulding J."/>
            <person name="Stalker J."/>
            <person name="Stange-Thomann N."/>
            <person name="Stavropoulos S."/>
            <person name="Stone C."/>
            <person name="Strader C."/>
            <person name="Tesfaye S."/>
            <person name="Thomson T."/>
            <person name="Thoulutsang Y."/>
            <person name="Thoulutsang D."/>
            <person name="Topham K."/>
            <person name="Topping I."/>
            <person name="Tsamla T."/>
            <person name="Vassiliev H."/>
            <person name="Vo A."/>
            <person name="Wangchuk T."/>
            <person name="Wangdi T."/>
            <person name="Weiand M."/>
            <person name="Wilkinson J."/>
            <person name="Wilson A."/>
            <person name="Yadav S."/>
            <person name="Young G."/>
            <person name="Yu Q."/>
            <person name="Zembek L."/>
            <person name="Zhong D."/>
            <person name="Zimmer A."/>
            <person name="Zwirko Z."/>
            <person name="Jaffe D.B."/>
            <person name="Alvarez P."/>
            <person name="Brockman W."/>
            <person name="Butler J."/>
            <person name="Chin C."/>
            <person name="Gnerre S."/>
            <person name="Grabherr M."/>
            <person name="Kleber M."/>
            <person name="Mauceli E."/>
            <person name="MacCallum I."/>
        </authorList>
    </citation>
    <scope>NUCLEOTIDE SEQUENCE [LARGE SCALE GENOMIC DNA]</scope>
    <source>
        <strain evidence="3">MSH-3 / Tucson 14011-0111.49</strain>
    </source>
</reference>
<dbReference type="AlphaFoldDB" id="B4H141"/>
<dbReference type="OMA" id="MLMAKSH"/>
<sequence length="624" mass="73417">MKNPVTIKMEPAVAAPAGKLLEQVKPWEVFDWPEEQRRNIHRSWGSVFANARMNAAAQKYFDKCIEDHHGHDCRTLQLRSKFNRSVARPEAALEDSTRAAQVLGPGDVHSQREMADALYDLNRFESNKMLLSDNVRRHVGTSVEPFEKRLMVVNENFKDSMGHTLGNFFMENSSSLGSFYELKRRELLPPDKRPHWKILRESNQCDVQSVQEEEKENLSPLEHARRSRKTKIFYQNYLNRAWTDFIFLKTLRQNPNLLLDHYFGTSEERRKYLDNSFQRIKTFTRMLHSRSPMYNEMRRGHNLSQRFREENLFRIQYQTHRNMHSILQTIRVLKQHDDPDRLRKFVEDVMANYVTVKTNRVMPWKVEFTNEVYNHLALSLCESYRLPTTRVTPYDKNSMCLMLNIQAIKPLERSVYVFGDRSTYSYPLHDRPKSPLNLQHLEQRLFFAKLPIERTYLLHEMADYHVQQNHFVQCLSYAQQAIEESKRCNSKIWQFLSTMLMAKSHAVLHKYERQTEVLNEAYMLAAELQNPRLCTFVELCRMLNKDYITLRKMSQLVASKRIRSRQDNRSSVISSPQISSTNLSLSHPTEHENKASRDSSRNMLSSVDPGAQKPGTDLFSVNGI</sequence>
<evidence type="ECO:0000313" key="2">
    <source>
        <dbReference type="EMBL" id="EDW29957.1"/>
    </source>
</evidence>
<dbReference type="PANTHER" id="PTHR21391:SF0">
    <property type="entry name" value="AT04489P-RELATED"/>
    <property type="match status" value="1"/>
</dbReference>
<dbReference type="EMBL" id="CH479201">
    <property type="protein sequence ID" value="EDW29957.1"/>
    <property type="molecule type" value="Genomic_DNA"/>
</dbReference>
<dbReference type="STRING" id="7234.B4H141"/>
<accession>B4H141</accession>
<gene>
    <name evidence="2" type="primary">Dper\GL15914</name>
    <name evidence="2" type="ORF">Dper_GL15914</name>
</gene>
<dbReference type="eggNOG" id="ENOG502S15H">
    <property type="taxonomic scope" value="Eukaryota"/>
</dbReference>
<dbReference type="SMR" id="B4H141"/>
<dbReference type="HOGENOM" id="CLU_035279_0_0_1"/>
<dbReference type="PhylomeDB" id="B4H141"/>
<protein>
    <submittedName>
        <fullName evidence="2">GL15914</fullName>
    </submittedName>
</protein>
<evidence type="ECO:0000256" key="1">
    <source>
        <dbReference type="SAM" id="MobiDB-lite"/>
    </source>
</evidence>
<feature type="compositionally biased region" description="Low complexity" evidence="1">
    <location>
        <begin position="570"/>
        <end position="580"/>
    </location>
</feature>
<proteinExistence type="predicted"/>
<name>B4H141_DROPE</name>
<keyword evidence="3" id="KW-1185">Reference proteome</keyword>
<dbReference type="OrthoDB" id="7752111at2759"/>
<dbReference type="KEGG" id="dpe:6599452"/>